<evidence type="ECO:0000313" key="6">
    <source>
        <dbReference type="Proteomes" id="UP000199626"/>
    </source>
</evidence>
<dbReference type="PANTHER" id="PTHR43819:SF1">
    <property type="entry name" value="ARCHAEAL-TYPE GLUTAMATE SYNTHASE [NADPH]"/>
    <property type="match status" value="1"/>
</dbReference>
<accession>A0A1G6A5H5</accession>
<dbReference type="Gene3D" id="3.20.20.70">
    <property type="entry name" value="Aldolase class I"/>
    <property type="match status" value="1"/>
</dbReference>
<feature type="domain" description="Glutamate synthase" evidence="4">
    <location>
        <begin position="149"/>
        <end position="466"/>
    </location>
</feature>
<proteinExistence type="inferred from homology"/>
<dbReference type="PIRSF" id="PIRSF006429">
    <property type="entry name" value="GOGAT_lg_2"/>
    <property type="match status" value="1"/>
</dbReference>
<keyword evidence="6" id="KW-1185">Reference proteome</keyword>
<evidence type="ECO:0000256" key="1">
    <source>
        <dbReference type="ARBA" id="ARBA00009716"/>
    </source>
</evidence>
<evidence type="ECO:0000256" key="3">
    <source>
        <dbReference type="SAM" id="Phobius"/>
    </source>
</evidence>
<protein>
    <submittedName>
        <fullName evidence="5">Glutamate synthase domain-containing protein 2</fullName>
    </submittedName>
</protein>
<name>A0A1G6A5H5_9GAMM</name>
<feature type="transmembrane region" description="Helical" evidence="3">
    <location>
        <begin position="16"/>
        <end position="37"/>
    </location>
</feature>
<evidence type="ECO:0000313" key="5">
    <source>
        <dbReference type="EMBL" id="SDB03560.1"/>
    </source>
</evidence>
<dbReference type="InterPro" id="IPR013785">
    <property type="entry name" value="Aldolase_TIM"/>
</dbReference>
<dbReference type="OrthoDB" id="9795032at2"/>
<dbReference type="InterPro" id="IPR002932">
    <property type="entry name" value="Glu_synthdom"/>
</dbReference>
<dbReference type="RefSeq" id="WP_092590710.1">
    <property type="nucleotide sequence ID" value="NZ_FMXN01000001.1"/>
</dbReference>
<dbReference type="EMBL" id="FMXN01000001">
    <property type="protein sequence ID" value="SDB03560.1"/>
    <property type="molecule type" value="Genomic_DNA"/>
</dbReference>
<dbReference type="SUPFAM" id="SSF51395">
    <property type="entry name" value="FMN-linked oxidoreductases"/>
    <property type="match status" value="1"/>
</dbReference>
<keyword evidence="3" id="KW-0472">Membrane</keyword>
<dbReference type="STRING" id="1159017.SAMN02927930_00141"/>
<dbReference type="GO" id="GO:0006537">
    <property type="term" value="P:glutamate biosynthetic process"/>
    <property type="evidence" value="ECO:0007669"/>
    <property type="project" value="InterPro"/>
</dbReference>
<gene>
    <name evidence="5" type="ORF">SAMN02927930_00141</name>
</gene>
<dbReference type="AlphaFoldDB" id="A0A1G6A5H5"/>
<keyword evidence="3" id="KW-1133">Transmembrane helix</keyword>
<evidence type="ECO:0000259" key="4">
    <source>
        <dbReference type="Pfam" id="PF01645"/>
    </source>
</evidence>
<dbReference type="CDD" id="cd02808">
    <property type="entry name" value="GltS_FMN"/>
    <property type="match status" value="1"/>
</dbReference>
<dbReference type="GO" id="GO:0015930">
    <property type="term" value="F:glutamate synthase activity"/>
    <property type="evidence" value="ECO:0007669"/>
    <property type="project" value="InterPro"/>
</dbReference>
<dbReference type="Proteomes" id="UP000199626">
    <property type="component" value="Unassembled WGS sequence"/>
</dbReference>
<dbReference type="PANTHER" id="PTHR43819">
    <property type="entry name" value="ARCHAEAL-TYPE GLUTAMATE SYNTHASE [NADPH]"/>
    <property type="match status" value="1"/>
</dbReference>
<organism evidence="5 6">
    <name type="scientific">Pseudidiomarina indica</name>
    <dbReference type="NCBI Taxonomy" id="1159017"/>
    <lineage>
        <taxon>Bacteria</taxon>
        <taxon>Pseudomonadati</taxon>
        <taxon>Pseudomonadota</taxon>
        <taxon>Gammaproteobacteria</taxon>
        <taxon>Alteromonadales</taxon>
        <taxon>Idiomarinaceae</taxon>
        <taxon>Pseudidiomarina</taxon>
    </lineage>
</organism>
<dbReference type="InterPro" id="IPR024188">
    <property type="entry name" value="GltB"/>
</dbReference>
<keyword evidence="3" id="KW-0812">Transmembrane</keyword>
<comment type="similarity">
    <text evidence="1 2">Belongs to the glutamate synthase family.</text>
</comment>
<evidence type="ECO:0000256" key="2">
    <source>
        <dbReference type="PIRNR" id="PIRNR006429"/>
    </source>
</evidence>
<dbReference type="Pfam" id="PF01645">
    <property type="entry name" value="Glu_synthase"/>
    <property type="match status" value="1"/>
</dbReference>
<sequence>MAITGWMDKLLMIAQWLAGFFVLALIFGAIAVVVMYIQDKRQTQHTIRRNFPVIGRFRYLFEHLGEFFRQYFYAMDREEMPFNRAQRSWVYRASKNADKNVAFGSTRDLTKNGTIIFANSAYPHQEEDKTHPEPLTIGADCPHPYSPSSFFHISGMSYGALSPVAVRALSKGAGIAGCWLNTGEGGLSPYHLEGNCDLVFQIGTAKYGVRTPSGQLNDSKLRELAAMNQVKMFEIKLSQGAKPGKGGILPGIKVNQEIAKIRGIPVGKDSISPNRHPEISNNEELLDFIERVRTVTGKPTGFKFVMGDPNWIDEFVAAIKKRGDQSAPDFITLDSADGGTGSSPEALMDYVGLKLSESLPKLVDSLAAAGLKNRVRVIASGKMITPADVAWALAMGADFVVTARGFMFSLGCIQAMQCHKNTCPTGITTNNKDLQRGLDPRDKSQRVANYHKYLEYGVNIIAHSCGVSDPRKLNRRHARIVTHTGDSVSLAERYPPAH</sequence>
<reference evidence="6" key="1">
    <citation type="submission" date="2016-10" db="EMBL/GenBank/DDBJ databases">
        <authorList>
            <person name="Varghese N."/>
            <person name="Submissions S."/>
        </authorList>
    </citation>
    <scope>NUCLEOTIDE SEQUENCE [LARGE SCALE GENOMIC DNA]</scope>
    <source>
        <strain evidence="6">CGMCC 1.10824</strain>
    </source>
</reference>